<dbReference type="SUPFAM" id="SSF53649">
    <property type="entry name" value="Alkaline phosphatase-like"/>
    <property type="match status" value="1"/>
</dbReference>
<organism evidence="1 2">
    <name type="scientific">Stieleria bergensis</name>
    <dbReference type="NCBI Taxonomy" id="2528025"/>
    <lineage>
        <taxon>Bacteria</taxon>
        <taxon>Pseudomonadati</taxon>
        <taxon>Planctomycetota</taxon>
        <taxon>Planctomycetia</taxon>
        <taxon>Pirellulales</taxon>
        <taxon>Pirellulaceae</taxon>
        <taxon>Stieleria</taxon>
    </lineage>
</organism>
<dbReference type="PANTHER" id="PTHR10151:SF120">
    <property type="entry name" value="BIS(5'-ADENOSYL)-TRIPHOSPHATASE"/>
    <property type="match status" value="1"/>
</dbReference>
<dbReference type="Pfam" id="PF01663">
    <property type="entry name" value="Phosphodiest"/>
    <property type="match status" value="1"/>
</dbReference>
<proteinExistence type="predicted"/>
<dbReference type="Proteomes" id="UP000315003">
    <property type="component" value="Chromosome"/>
</dbReference>
<dbReference type="AlphaFoldDB" id="A0A517SNN9"/>
<reference evidence="1 2" key="1">
    <citation type="submission" date="2019-02" db="EMBL/GenBank/DDBJ databases">
        <title>Deep-cultivation of Planctomycetes and their phenomic and genomic characterization uncovers novel biology.</title>
        <authorList>
            <person name="Wiegand S."/>
            <person name="Jogler M."/>
            <person name="Boedeker C."/>
            <person name="Pinto D."/>
            <person name="Vollmers J."/>
            <person name="Rivas-Marin E."/>
            <person name="Kohn T."/>
            <person name="Peeters S.H."/>
            <person name="Heuer A."/>
            <person name="Rast P."/>
            <person name="Oberbeckmann S."/>
            <person name="Bunk B."/>
            <person name="Jeske O."/>
            <person name="Meyerdierks A."/>
            <person name="Storesund J.E."/>
            <person name="Kallscheuer N."/>
            <person name="Luecker S."/>
            <person name="Lage O.M."/>
            <person name="Pohl T."/>
            <person name="Merkel B.J."/>
            <person name="Hornburger P."/>
            <person name="Mueller R.-W."/>
            <person name="Bruemmer F."/>
            <person name="Labrenz M."/>
            <person name="Spormann A.M."/>
            <person name="Op den Camp H."/>
            <person name="Overmann J."/>
            <person name="Amann R."/>
            <person name="Jetten M.S.M."/>
            <person name="Mascher T."/>
            <person name="Medema M.H."/>
            <person name="Devos D.P."/>
            <person name="Kaster A.-K."/>
            <person name="Ovreas L."/>
            <person name="Rohde M."/>
            <person name="Galperin M.Y."/>
            <person name="Jogler C."/>
        </authorList>
    </citation>
    <scope>NUCLEOTIDE SEQUENCE [LARGE SCALE GENOMIC DNA]</scope>
    <source>
        <strain evidence="1 2">SV_7m_r</strain>
    </source>
</reference>
<protein>
    <submittedName>
        <fullName evidence="1">Type I phosphodiesterase / nucleotide pyrophosphatase</fullName>
    </submittedName>
</protein>
<sequence>MASICVINVVGMTPQLLKHAPVMRALACDPAAETLESGTEHYRPWNSPLPAVTATSQATMLTGLPPKEHGIVGNGWYYRDTQEIRFWQQARSLIQAPAFYDDYETAKMFWWFNQSSTARYSCTPKPHYGCDGSKVFDVLDHTGCALTDRLGPFPFFSFWGPGAGLPCSQWIADASAVVLREKRPQVTLVYLPHLDYDYQRHDHQDPQRVAEVDACVGRIVDAAEDTGTKCVIVSEYGLVPVHRPVHLNRVLREHQWLSVRRGPFGETLMPGESKAFAVADHQLAHVYVRDDALIADVRQALEQTPGVASVFEPAELELDHPRSGDLIALAESDAWFTYYYWLSDELAPDFARTVDIHRKPGYDPCELFMTSKLRAAMRLAQKKLGMRYKMDVIPLDATLVRGSHGLHPAATEGPLVIGPSDGPEVPWEMTGFADYARQLLDS</sequence>
<dbReference type="InterPro" id="IPR017850">
    <property type="entry name" value="Alkaline_phosphatase_core_sf"/>
</dbReference>
<evidence type="ECO:0000313" key="2">
    <source>
        <dbReference type="Proteomes" id="UP000315003"/>
    </source>
</evidence>
<accession>A0A517SNN9</accession>
<dbReference type="RefSeq" id="WP_145268406.1">
    <property type="nucleotide sequence ID" value="NZ_CP036272.1"/>
</dbReference>
<evidence type="ECO:0000313" key="1">
    <source>
        <dbReference type="EMBL" id="QDT57738.1"/>
    </source>
</evidence>
<name>A0A517SNN9_9BACT</name>
<keyword evidence="2" id="KW-1185">Reference proteome</keyword>
<dbReference type="GO" id="GO:0016787">
    <property type="term" value="F:hydrolase activity"/>
    <property type="evidence" value="ECO:0007669"/>
    <property type="project" value="UniProtKB-ARBA"/>
</dbReference>
<gene>
    <name evidence="1" type="ORF">SV7mr_02230</name>
</gene>
<dbReference type="PANTHER" id="PTHR10151">
    <property type="entry name" value="ECTONUCLEOTIDE PYROPHOSPHATASE/PHOSPHODIESTERASE"/>
    <property type="match status" value="1"/>
</dbReference>
<dbReference type="Gene3D" id="3.40.720.10">
    <property type="entry name" value="Alkaline Phosphatase, subunit A"/>
    <property type="match status" value="1"/>
</dbReference>
<dbReference type="OrthoDB" id="9771966at2"/>
<dbReference type="InterPro" id="IPR002591">
    <property type="entry name" value="Phosphodiest/P_Trfase"/>
</dbReference>
<dbReference type="EMBL" id="CP036272">
    <property type="protein sequence ID" value="QDT57738.1"/>
    <property type="molecule type" value="Genomic_DNA"/>
</dbReference>